<dbReference type="PANTHER" id="PTHR45833:SF1">
    <property type="entry name" value="METHIONINE SYNTHASE"/>
    <property type="match status" value="1"/>
</dbReference>
<sequence length="211" mass="21875">MSKIEEVKARLEAGKAKLVPALVQEALDEGSEAKDILQAMIDSMGVVGDQFSKGEIFVPEMLMAAKAMTKGVDVLRPLLVGDTSSSKGTCIIGTVQGDLHDIGKNLVAMMIESAGFDVVDLGVDVSPAKFIEAIKESKNVTIVGCSGLLTTTMTAMKETVQTIKASGLTGFRVIVGGAPVTQEYANEIGADGFAPDAGSAAVKAVELVKSL</sequence>
<keyword evidence="2" id="KW-0479">Metal-binding</keyword>
<keyword evidence="3" id="KW-0170">Cobalt</keyword>
<dbReference type="GO" id="GO:0050667">
    <property type="term" value="P:homocysteine metabolic process"/>
    <property type="evidence" value="ECO:0007669"/>
    <property type="project" value="TreeGrafter"/>
</dbReference>
<dbReference type="Gene3D" id="1.10.1240.10">
    <property type="entry name" value="Methionine synthase domain"/>
    <property type="match status" value="1"/>
</dbReference>
<comment type="similarity">
    <text evidence="1">Belongs to the methylamine corrinoid protein family.</text>
</comment>
<evidence type="ECO:0000256" key="2">
    <source>
        <dbReference type="ARBA" id="ARBA00022723"/>
    </source>
</evidence>
<evidence type="ECO:0000313" key="7">
    <source>
        <dbReference type="Proteomes" id="UP000238916"/>
    </source>
</evidence>
<feature type="domain" description="B12-binding" evidence="4">
    <location>
        <begin position="87"/>
        <end position="211"/>
    </location>
</feature>
<feature type="domain" description="B12-binding N-terminal" evidence="5">
    <location>
        <begin position="1"/>
        <end position="87"/>
    </location>
</feature>
<reference evidence="7" key="1">
    <citation type="submission" date="2018-02" db="EMBL/GenBank/DDBJ databases">
        <authorList>
            <person name="Hausmann B."/>
        </authorList>
    </citation>
    <scope>NUCLEOTIDE SEQUENCE [LARGE SCALE GENOMIC DNA]</scope>
    <source>
        <strain evidence="7">Peat soil MAG SbF1</strain>
    </source>
</reference>
<dbReference type="InterPro" id="IPR006158">
    <property type="entry name" value="Cobalamin-bd"/>
</dbReference>
<dbReference type="Pfam" id="PF02310">
    <property type="entry name" value="B12-binding"/>
    <property type="match status" value="1"/>
</dbReference>
<dbReference type="InterPro" id="IPR050554">
    <property type="entry name" value="Met_Synthase/Corrinoid"/>
</dbReference>
<dbReference type="PROSITE" id="PS51332">
    <property type="entry name" value="B12_BINDING"/>
    <property type="match status" value="1"/>
</dbReference>
<dbReference type="GO" id="GO:0031419">
    <property type="term" value="F:cobalamin binding"/>
    <property type="evidence" value="ECO:0007669"/>
    <property type="project" value="InterPro"/>
</dbReference>
<organism evidence="6 7">
    <name type="scientific">Candidatus Desulfosporosinus infrequens</name>
    <dbReference type="NCBI Taxonomy" id="2043169"/>
    <lineage>
        <taxon>Bacteria</taxon>
        <taxon>Bacillati</taxon>
        <taxon>Bacillota</taxon>
        <taxon>Clostridia</taxon>
        <taxon>Eubacteriales</taxon>
        <taxon>Desulfitobacteriaceae</taxon>
        <taxon>Desulfosporosinus</taxon>
    </lineage>
</organism>
<evidence type="ECO:0000256" key="3">
    <source>
        <dbReference type="ARBA" id="ARBA00023285"/>
    </source>
</evidence>
<dbReference type="InterPro" id="IPR003759">
    <property type="entry name" value="Cbl-bd_cap"/>
</dbReference>
<dbReference type="SUPFAM" id="SSF47644">
    <property type="entry name" value="Methionine synthase domain"/>
    <property type="match status" value="1"/>
</dbReference>
<dbReference type="Proteomes" id="UP000238916">
    <property type="component" value="Unassembled WGS sequence"/>
</dbReference>
<dbReference type="EMBL" id="OMOF01000097">
    <property type="protein sequence ID" value="SPF37647.1"/>
    <property type="molecule type" value="Genomic_DNA"/>
</dbReference>
<dbReference type="InterPro" id="IPR036724">
    <property type="entry name" value="Cobalamin-bd_sf"/>
</dbReference>
<accession>A0A2U3KDM7</accession>
<protein>
    <submittedName>
        <fullName evidence="6">Dimethylamine corrinoid protein 1</fullName>
    </submittedName>
</protein>
<dbReference type="GO" id="GO:0046653">
    <property type="term" value="P:tetrahydrofolate metabolic process"/>
    <property type="evidence" value="ECO:0007669"/>
    <property type="project" value="TreeGrafter"/>
</dbReference>
<dbReference type="Gene3D" id="3.40.50.280">
    <property type="entry name" value="Cobalamin-binding domain"/>
    <property type="match status" value="1"/>
</dbReference>
<dbReference type="CDD" id="cd02070">
    <property type="entry name" value="corrinoid_protein_B12-BD"/>
    <property type="match status" value="1"/>
</dbReference>
<dbReference type="GO" id="GO:0008705">
    <property type="term" value="F:methionine synthase activity"/>
    <property type="evidence" value="ECO:0007669"/>
    <property type="project" value="TreeGrafter"/>
</dbReference>
<dbReference type="GO" id="GO:0005829">
    <property type="term" value="C:cytosol"/>
    <property type="evidence" value="ECO:0007669"/>
    <property type="project" value="TreeGrafter"/>
</dbReference>
<dbReference type="OrthoDB" id="9783599at2"/>
<proteinExistence type="inferred from homology"/>
<dbReference type="SMART" id="SM01018">
    <property type="entry name" value="B12-binding_2"/>
    <property type="match status" value="1"/>
</dbReference>
<dbReference type="InterPro" id="IPR036594">
    <property type="entry name" value="Meth_synthase_dom"/>
</dbReference>
<name>A0A2U3KDM7_9FIRM</name>
<evidence type="ECO:0000259" key="5">
    <source>
        <dbReference type="PROSITE" id="PS51337"/>
    </source>
</evidence>
<evidence type="ECO:0000256" key="1">
    <source>
        <dbReference type="ARBA" id="ARBA00010854"/>
    </source>
</evidence>
<evidence type="ECO:0000259" key="4">
    <source>
        <dbReference type="PROSITE" id="PS51332"/>
    </source>
</evidence>
<dbReference type="PROSITE" id="PS51337">
    <property type="entry name" value="B12_BINDING_NTER"/>
    <property type="match status" value="1"/>
</dbReference>
<gene>
    <name evidence="6" type="primary">mtbC</name>
    <name evidence="6" type="ORF">SBF1_1860003</name>
</gene>
<dbReference type="PANTHER" id="PTHR45833">
    <property type="entry name" value="METHIONINE SYNTHASE"/>
    <property type="match status" value="1"/>
</dbReference>
<dbReference type="AlphaFoldDB" id="A0A2U3KDM7"/>
<dbReference type="Pfam" id="PF02607">
    <property type="entry name" value="B12-binding_2"/>
    <property type="match status" value="1"/>
</dbReference>
<dbReference type="FunFam" id="3.40.50.280:FF:000003">
    <property type="entry name" value="Dimethylamine methyltransferase corrinoid protein"/>
    <property type="match status" value="1"/>
</dbReference>
<dbReference type="GO" id="GO:0046872">
    <property type="term" value="F:metal ion binding"/>
    <property type="evidence" value="ECO:0007669"/>
    <property type="project" value="UniProtKB-KW"/>
</dbReference>
<evidence type="ECO:0000313" key="6">
    <source>
        <dbReference type="EMBL" id="SPF37647.1"/>
    </source>
</evidence>
<dbReference type="SUPFAM" id="SSF52242">
    <property type="entry name" value="Cobalamin (vitamin B12)-binding domain"/>
    <property type="match status" value="1"/>
</dbReference>